<sequence>MELQQCWMRYLRAEELMEHGHWPEAHQLYGEVLDNLPIHIHQALENEHIKPCQFSCLLLGLRDATVAQSEILNQMGQQKRAFAALNQCYALFQFISLETSDLVQRTMTLIDNKSEDILRHMGAFCHAQRDEQWMLQYENIQKAHHHFTKLRVTSDSHHSTHLLN</sequence>
<gene>
    <name evidence="1" type="ORF">NVI5450_4740</name>
</gene>
<evidence type="ECO:0000313" key="1">
    <source>
        <dbReference type="EMBL" id="SGZ19154.1"/>
    </source>
</evidence>
<reference evidence="1 2" key="1">
    <citation type="submission" date="2016-11" db="EMBL/GenBank/DDBJ databases">
        <authorList>
            <person name="Jaros S."/>
            <person name="Januszkiewicz K."/>
            <person name="Wedrychowicz H."/>
        </authorList>
    </citation>
    <scope>NUCLEOTIDE SEQUENCE [LARGE SCALE GENOMIC DNA]</scope>
    <source>
        <strain evidence="1">NVI 5450</strain>
    </source>
</reference>
<name>A0A090K8K0_9GAMM</name>
<dbReference type="OrthoDB" id="5899368at2"/>
<dbReference type="KEGG" id="mvs:MVIS_2192"/>
<evidence type="ECO:0000313" key="2">
    <source>
        <dbReference type="Proteomes" id="UP000183794"/>
    </source>
</evidence>
<organism evidence="1 2">
    <name type="scientific">Moritella viscosa</name>
    <dbReference type="NCBI Taxonomy" id="80854"/>
    <lineage>
        <taxon>Bacteria</taxon>
        <taxon>Pseudomonadati</taxon>
        <taxon>Pseudomonadota</taxon>
        <taxon>Gammaproteobacteria</taxon>
        <taxon>Alteromonadales</taxon>
        <taxon>Moritellaceae</taxon>
        <taxon>Moritella</taxon>
    </lineage>
</organism>
<dbReference type="PATRIC" id="fig|80854.5.peg.2341"/>
<dbReference type="RefSeq" id="WP_045110400.1">
    <property type="nucleotide sequence ID" value="NZ_CAWRBC010000025.1"/>
</dbReference>
<dbReference type="EMBL" id="FPLD01000136">
    <property type="protein sequence ID" value="SGZ19154.1"/>
    <property type="molecule type" value="Genomic_DNA"/>
</dbReference>
<dbReference type="AlphaFoldDB" id="A0A090K8K0"/>
<proteinExistence type="predicted"/>
<protein>
    <submittedName>
        <fullName evidence="1">Uncharacterized protein</fullName>
    </submittedName>
</protein>
<dbReference type="HOGENOM" id="CLU_1610076_0_0_6"/>
<accession>A0A090K8K0</accession>
<dbReference type="Proteomes" id="UP000183794">
    <property type="component" value="Unassembled WGS sequence"/>
</dbReference>